<dbReference type="Pfam" id="PF13087">
    <property type="entry name" value="AAA_12"/>
    <property type="match status" value="1"/>
</dbReference>
<keyword evidence="5" id="KW-0547">Nucleotide-binding</keyword>
<dbReference type="EMBL" id="VZRY01000398">
    <property type="protein sequence ID" value="NWW84382.1"/>
    <property type="molecule type" value="Genomic_DNA"/>
</dbReference>
<keyword evidence="4" id="KW-0963">Cytoplasm</keyword>
<dbReference type="Pfam" id="PF21634">
    <property type="entry name" value="MOV-10_beta-barrel"/>
    <property type="match status" value="1"/>
</dbReference>
<dbReference type="Proteomes" id="UP000570016">
    <property type="component" value="Unassembled WGS sequence"/>
</dbReference>
<comment type="caution">
    <text evidence="15">The sequence shown here is derived from an EMBL/GenBank/DDBJ whole genome shotgun (WGS) entry which is preliminary data.</text>
</comment>
<feature type="domain" description="Helicase MOV-10 helical" evidence="14">
    <location>
        <begin position="469"/>
        <end position="519"/>
    </location>
</feature>
<feature type="domain" description="DNA2/NAM7 helicase-like C-terminal" evidence="12">
    <location>
        <begin position="918"/>
        <end position="1122"/>
    </location>
</feature>
<evidence type="ECO:0000259" key="14">
    <source>
        <dbReference type="Pfam" id="PF21635"/>
    </source>
</evidence>
<evidence type="ECO:0000256" key="4">
    <source>
        <dbReference type="ARBA" id="ARBA00022490"/>
    </source>
</evidence>
<dbReference type="InterPro" id="IPR041679">
    <property type="entry name" value="DNA2/NAM7-like_C"/>
</dbReference>
<organism evidence="15 16">
    <name type="scientific">Rhynochetos jubatus</name>
    <name type="common">kagu</name>
    <dbReference type="NCBI Taxonomy" id="54386"/>
    <lineage>
        <taxon>Eukaryota</taxon>
        <taxon>Metazoa</taxon>
        <taxon>Chordata</taxon>
        <taxon>Craniata</taxon>
        <taxon>Vertebrata</taxon>
        <taxon>Euteleostomi</taxon>
        <taxon>Archelosauria</taxon>
        <taxon>Archosauria</taxon>
        <taxon>Dinosauria</taxon>
        <taxon>Saurischia</taxon>
        <taxon>Theropoda</taxon>
        <taxon>Coelurosauria</taxon>
        <taxon>Aves</taxon>
        <taxon>Neognathae</taxon>
        <taxon>Neoaves</taxon>
        <taxon>Phaethontimorphae</taxon>
        <taxon>Eurypygiformes</taxon>
        <taxon>Rhynochetidae</taxon>
        <taxon>Rhynochetos</taxon>
    </lineage>
</organism>
<dbReference type="EC" id="3.6.4.13" evidence="3"/>
<evidence type="ECO:0000256" key="10">
    <source>
        <dbReference type="ARBA" id="ARBA00047984"/>
    </source>
</evidence>
<evidence type="ECO:0000259" key="13">
    <source>
        <dbReference type="Pfam" id="PF21634"/>
    </source>
</evidence>
<dbReference type="GO" id="GO:0031047">
    <property type="term" value="P:regulatory ncRNA-mediated gene silencing"/>
    <property type="evidence" value="ECO:0007669"/>
    <property type="project" value="UniProtKB-KW"/>
</dbReference>
<feature type="domain" description="Helicase MOV-10-like beta-barrel" evidence="13">
    <location>
        <begin position="522"/>
        <end position="595"/>
    </location>
</feature>
<dbReference type="AlphaFoldDB" id="A0A7K6REG4"/>
<comment type="catalytic activity">
    <reaction evidence="10">
        <text>ATP + H2O = ADP + phosphate + H(+)</text>
        <dbReference type="Rhea" id="RHEA:13065"/>
        <dbReference type="ChEBI" id="CHEBI:15377"/>
        <dbReference type="ChEBI" id="CHEBI:15378"/>
        <dbReference type="ChEBI" id="CHEBI:30616"/>
        <dbReference type="ChEBI" id="CHEBI:43474"/>
        <dbReference type="ChEBI" id="CHEBI:456216"/>
        <dbReference type="EC" id="3.6.4.13"/>
    </reaction>
</comment>
<gene>
    <name evidence="15" type="primary">Mov10l1</name>
    <name evidence="15" type="ORF">RHYJUB_R13163</name>
</gene>
<protein>
    <recommendedName>
        <fullName evidence="3">RNA helicase</fullName>
        <ecNumber evidence="3">3.6.4.13</ecNumber>
    </recommendedName>
</protein>
<reference evidence="15 16" key="1">
    <citation type="submission" date="2019-09" db="EMBL/GenBank/DDBJ databases">
        <title>Bird 10,000 Genomes (B10K) Project - Family phase.</title>
        <authorList>
            <person name="Zhang G."/>
        </authorList>
    </citation>
    <scope>NUCLEOTIDE SEQUENCE [LARGE SCALE GENOMIC DNA]</scope>
    <source>
        <strain evidence="15">B10K-DU-029-58</strain>
        <tissue evidence="15">Muscle</tissue>
    </source>
</reference>
<evidence type="ECO:0000256" key="6">
    <source>
        <dbReference type="ARBA" id="ARBA00022801"/>
    </source>
</evidence>
<keyword evidence="6" id="KW-0378">Hydrolase</keyword>
<dbReference type="GO" id="GO:0016787">
    <property type="term" value="F:hydrolase activity"/>
    <property type="evidence" value="ECO:0007669"/>
    <property type="project" value="UniProtKB-KW"/>
</dbReference>
<dbReference type="GO" id="GO:0005524">
    <property type="term" value="F:ATP binding"/>
    <property type="evidence" value="ECO:0007669"/>
    <property type="project" value="UniProtKB-KW"/>
</dbReference>
<dbReference type="InterPro" id="IPR049079">
    <property type="entry name" value="Mov-10_helical"/>
</dbReference>
<dbReference type="GO" id="GO:0005737">
    <property type="term" value="C:cytoplasm"/>
    <property type="evidence" value="ECO:0007669"/>
    <property type="project" value="UniProtKB-SubCell"/>
</dbReference>
<sequence>AGDKQLKTVQGVVTRFCHDYGMIDDMIIFTKDVVTKNMLLAVGQEVTATVEEDKTSGGLKAVRVDAIQNTWGDSSPTCDASELNMKILIGNITSLCKGGGYINQNTFFSIEDVCEGFNPWEGDWVQAKYFIHPTTWNSEAVAVKPLRYKRVDKVRISSICGRSGTVDDSIFFTLDSLRLPDGYSPRKHDLVNTVVVESNQSCYIWRALCLVPVSQDGLSHSNGVNLDEPYEKLMRDKEGLEISRMTNFGTLKQGESERMIIWIENKGSVSQSLISCRLAGWVKDKQFSFQIHQKCENSPEAHVSSFPISQEKLSKAEINSYNDSGGTIYESLNNTSIIKNGVIPGKSLHYGENEQREDVEQPVKHTNITGEIVIPPGGKTFIVIICTALNPGYSKELLLLGFSDFTVGRYIEATVTNEEELLIAPVKPFSPRKPKIIPDSQPTTTTVVAPKYRRNARRQLPSFLPHYIVPNELRRCVEQKLDILTFQPLLAEHLNLDNYKANFSTLLWLEEICAETDIKDFSMSGVTLKRHGNSLVLEVPGVEEGRPRLVTGSDKVILKSQVYSEHIIEYVAYITEICNEDVTLKFNAEFEKAYNLEPMDVEFVHCRIPSRRCHLAVEQAIYLGEKVLFPERLVLQSPQVIKDQNTTEYCVDDGLEQCSQQESKHDVLCYETSHWSVGVSCPGCDPSQLLAHPQPTHGWAGETGTLKQRAGEFFNPMLNEQQKLAVKRILSGECRPTPYVLFGPPGTGKTLTVIEAILQIHYTLPDSRILVCAPSNAATDLICLRLHQSSLLKPGAMVRVNASIRSTEHIDEMVKPYCEDGDDVQKASWFRIVITTCSSAGLFYQTAIRLGHFTHVILDEAGQASEPETLIPLALISEAKGQIVLVGDPKQLGPVIKSKITLTFGLNISLLERLISREIYLRDENAFSAYGAYNPLLITKLVKNYRSHPALLALPSKLFYHKELECCADTSVVTSLLHWGKLPRKGFPLIFHGIRGSETREGHSPSWFNPTEAVQVMQYCSHLAKNENTAVSVNDIGVITPYRKQVEKIRFLLRSIDLADIKVGTVEEFQGQEHMVIIISTVRSHEGLFGDDKYCLGFLTNPKRFNVAITRAKALLIVVGNPHVLVKDPCFCALLEYSLVNGAYVGCDLPSELELLQK</sequence>
<accession>A0A7K6REG4</accession>
<feature type="domain" description="DNA2/NAM7 helicase helicase" evidence="11">
    <location>
        <begin position="718"/>
        <end position="812"/>
    </location>
</feature>
<dbReference type="CDD" id="cd18808">
    <property type="entry name" value="SF1_C_Upf1"/>
    <property type="match status" value="1"/>
</dbReference>
<dbReference type="InterPro" id="IPR027417">
    <property type="entry name" value="P-loop_NTPase"/>
</dbReference>
<dbReference type="CDD" id="cd18078">
    <property type="entry name" value="DEXXQc_Mov10L1"/>
    <property type="match status" value="1"/>
</dbReference>
<evidence type="ECO:0000313" key="16">
    <source>
        <dbReference type="Proteomes" id="UP000570016"/>
    </source>
</evidence>
<dbReference type="PANTHER" id="PTHR45418">
    <property type="entry name" value="CANCER/TESTIS ANTIGEN 55"/>
    <property type="match status" value="1"/>
</dbReference>
<feature type="non-terminal residue" evidence="15">
    <location>
        <position position="1158"/>
    </location>
</feature>
<feature type="domain" description="DNA2/NAM7 helicase helicase" evidence="11">
    <location>
        <begin position="831"/>
        <end position="899"/>
    </location>
</feature>
<dbReference type="Pfam" id="PF21635">
    <property type="entry name" value="Mov-10_helical"/>
    <property type="match status" value="1"/>
</dbReference>
<evidence type="ECO:0000313" key="15">
    <source>
        <dbReference type="EMBL" id="NWW84382.1"/>
    </source>
</evidence>
<dbReference type="Pfam" id="PF13086">
    <property type="entry name" value="AAA_11"/>
    <property type="match status" value="2"/>
</dbReference>
<evidence type="ECO:0000259" key="11">
    <source>
        <dbReference type="Pfam" id="PF13086"/>
    </source>
</evidence>
<dbReference type="SUPFAM" id="SSF52540">
    <property type="entry name" value="P-loop containing nucleoside triphosphate hydrolases"/>
    <property type="match status" value="1"/>
</dbReference>
<dbReference type="GO" id="GO:0003724">
    <property type="term" value="F:RNA helicase activity"/>
    <property type="evidence" value="ECO:0007669"/>
    <property type="project" value="UniProtKB-EC"/>
</dbReference>
<dbReference type="InterPro" id="IPR041677">
    <property type="entry name" value="DNA2/NAM7_AAA_11"/>
</dbReference>
<evidence type="ECO:0000256" key="8">
    <source>
        <dbReference type="ARBA" id="ARBA00022840"/>
    </source>
</evidence>
<evidence type="ECO:0000259" key="12">
    <source>
        <dbReference type="Pfam" id="PF13087"/>
    </source>
</evidence>
<feature type="non-terminal residue" evidence="15">
    <location>
        <position position="1"/>
    </location>
</feature>
<keyword evidence="8" id="KW-0067">ATP-binding</keyword>
<proteinExistence type="inferred from homology"/>
<evidence type="ECO:0000256" key="9">
    <source>
        <dbReference type="ARBA" id="ARBA00023158"/>
    </source>
</evidence>
<dbReference type="InterPro" id="IPR049080">
    <property type="entry name" value="MOV-10-like_beta-barrel"/>
</dbReference>
<name>A0A7K6REG4_9AVES</name>
<dbReference type="Gene3D" id="3.40.50.300">
    <property type="entry name" value="P-loop containing nucleotide triphosphate hydrolases"/>
    <property type="match status" value="2"/>
</dbReference>
<comment type="similarity">
    <text evidence="2">Belongs to the DNA2/NAM7 helicase family. SDE3 subfamily.</text>
</comment>
<evidence type="ECO:0000256" key="3">
    <source>
        <dbReference type="ARBA" id="ARBA00012552"/>
    </source>
</evidence>
<keyword evidence="9" id="KW-0943">RNA-mediated gene silencing</keyword>
<keyword evidence="7 15" id="KW-0347">Helicase</keyword>
<dbReference type="FunFam" id="3.40.50.300:FF:000864">
    <property type="entry name" value="Mov10-like RISC complex RNA helicase 1"/>
    <property type="match status" value="1"/>
</dbReference>
<evidence type="ECO:0000256" key="5">
    <source>
        <dbReference type="ARBA" id="ARBA00022741"/>
    </source>
</evidence>
<keyword evidence="16" id="KW-1185">Reference proteome</keyword>
<dbReference type="PANTHER" id="PTHR45418:SF1">
    <property type="entry name" value="CANCER_TESTIS ANTIGEN 55"/>
    <property type="match status" value="1"/>
</dbReference>
<comment type="subcellular location">
    <subcellularLocation>
        <location evidence="1">Cytoplasm</location>
    </subcellularLocation>
</comment>
<evidence type="ECO:0000256" key="1">
    <source>
        <dbReference type="ARBA" id="ARBA00004496"/>
    </source>
</evidence>
<evidence type="ECO:0000256" key="7">
    <source>
        <dbReference type="ARBA" id="ARBA00022806"/>
    </source>
</evidence>
<dbReference type="OrthoDB" id="6513042at2759"/>
<dbReference type="InterPro" id="IPR047187">
    <property type="entry name" value="SF1_C_Upf1"/>
</dbReference>
<evidence type="ECO:0000256" key="2">
    <source>
        <dbReference type="ARBA" id="ARBA00005601"/>
    </source>
</evidence>